<evidence type="ECO:0000256" key="4">
    <source>
        <dbReference type="ARBA" id="ARBA00022475"/>
    </source>
</evidence>
<dbReference type="Pfam" id="PF00072">
    <property type="entry name" value="Response_reg"/>
    <property type="match status" value="2"/>
</dbReference>
<dbReference type="SUPFAM" id="SSF47226">
    <property type="entry name" value="Histidine-containing phosphotransfer domain, HPT domain"/>
    <property type="match status" value="1"/>
</dbReference>
<feature type="domain" description="PAS" evidence="23">
    <location>
        <begin position="828"/>
        <end position="872"/>
    </location>
</feature>
<evidence type="ECO:0000256" key="7">
    <source>
        <dbReference type="ARBA" id="ARBA00022692"/>
    </source>
</evidence>
<comment type="subcellular location">
    <subcellularLocation>
        <location evidence="2">Cell membrane</location>
        <topology evidence="2">Multi-pass membrane protein</topology>
    </subcellularLocation>
</comment>
<dbReference type="Pfam" id="PF00512">
    <property type="entry name" value="HisKA"/>
    <property type="match status" value="1"/>
</dbReference>
<evidence type="ECO:0000313" key="25">
    <source>
        <dbReference type="EMBL" id="GFM38449.1"/>
    </source>
</evidence>
<dbReference type="Gene3D" id="3.30.565.10">
    <property type="entry name" value="Histidine kinase-like ATPase, C-terminal domain"/>
    <property type="match status" value="1"/>
</dbReference>
<comment type="catalytic activity">
    <reaction evidence="1">
        <text>ATP + protein L-histidine = ADP + protein N-phospho-L-histidine.</text>
        <dbReference type="EC" id="2.7.13.3"/>
    </reaction>
</comment>
<evidence type="ECO:0000256" key="18">
    <source>
        <dbReference type="SAM" id="Coils"/>
    </source>
</evidence>
<keyword evidence="9" id="KW-0418">Kinase</keyword>
<dbReference type="CDD" id="cd16922">
    <property type="entry name" value="HATPase_EvgS-ArcB-TorS-like"/>
    <property type="match status" value="1"/>
</dbReference>
<feature type="transmembrane region" description="Helical" evidence="20">
    <location>
        <begin position="790"/>
        <end position="814"/>
    </location>
</feature>
<feature type="domain" description="Response regulatory" evidence="22">
    <location>
        <begin position="1360"/>
        <end position="1476"/>
    </location>
</feature>
<evidence type="ECO:0000256" key="16">
    <source>
        <dbReference type="PROSITE-ProRule" id="PRU00110"/>
    </source>
</evidence>
<dbReference type="CDD" id="cd00130">
    <property type="entry name" value="PAS"/>
    <property type="match status" value="1"/>
</dbReference>
<dbReference type="PRINTS" id="PR00344">
    <property type="entry name" value="BCTRLSENSOR"/>
</dbReference>
<evidence type="ECO:0000256" key="14">
    <source>
        <dbReference type="ARBA" id="ARBA00064003"/>
    </source>
</evidence>
<feature type="domain" description="Response regulatory" evidence="22">
    <location>
        <begin position="1213"/>
        <end position="1332"/>
    </location>
</feature>
<evidence type="ECO:0000256" key="3">
    <source>
        <dbReference type="ARBA" id="ARBA00012438"/>
    </source>
</evidence>
<feature type="coiled-coil region" evidence="18">
    <location>
        <begin position="811"/>
        <end position="838"/>
    </location>
</feature>
<accession>A0A7J0BXM6</accession>
<dbReference type="SUPFAM" id="SSF53850">
    <property type="entry name" value="Periplasmic binding protein-like II"/>
    <property type="match status" value="3"/>
</dbReference>
<dbReference type="SMART" id="SM00387">
    <property type="entry name" value="HATPase_c"/>
    <property type="match status" value="1"/>
</dbReference>
<dbReference type="EMBL" id="BLVP01000036">
    <property type="protein sequence ID" value="GFM38449.1"/>
    <property type="molecule type" value="Genomic_DNA"/>
</dbReference>
<gene>
    <name evidence="25" type="ORF">DSM19430T_31330</name>
</gene>
<dbReference type="PROSITE" id="PS50109">
    <property type="entry name" value="HIS_KIN"/>
    <property type="match status" value="1"/>
</dbReference>
<evidence type="ECO:0000256" key="8">
    <source>
        <dbReference type="ARBA" id="ARBA00022741"/>
    </source>
</evidence>
<dbReference type="SMART" id="SM00062">
    <property type="entry name" value="PBPb"/>
    <property type="match status" value="3"/>
</dbReference>
<dbReference type="GO" id="GO:0005524">
    <property type="term" value="F:ATP binding"/>
    <property type="evidence" value="ECO:0007669"/>
    <property type="project" value="UniProtKB-KW"/>
</dbReference>
<evidence type="ECO:0000259" key="24">
    <source>
        <dbReference type="PROSITE" id="PS50894"/>
    </source>
</evidence>
<dbReference type="Gene3D" id="1.10.287.130">
    <property type="match status" value="1"/>
</dbReference>
<dbReference type="Gene3D" id="3.30.450.20">
    <property type="entry name" value="PAS domain"/>
    <property type="match status" value="1"/>
</dbReference>
<dbReference type="EC" id="2.7.13.3" evidence="3"/>
<keyword evidence="18" id="KW-0175">Coiled coil</keyword>
<name>A0A7J0BXM6_9BACT</name>
<evidence type="ECO:0000256" key="2">
    <source>
        <dbReference type="ARBA" id="ARBA00004651"/>
    </source>
</evidence>
<evidence type="ECO:0000256" key="12">
    <source>
        <dbReference type="ARBA" id="ARBA00023012"/>
    </source>
</evidence>
<keyword evidence="10" id="KW-0067">ATP-binding</keyword>
<feature type="modified residue" description="Phosphohistidine" evidence="16">
    <location>
        <position position="1566"/>
    </location>
</feature>
<dbReference type="PROSITE" id="PS50110">
    <property type="entry name" value="RESPONSE_REGULATORY"/>
    <property type="match status" value="2"/>
</dbReference>
<evidence type="ECO:0000256" key="5">
    <source>
        <dbReference type="ARBA" id="ARBA00022553"/>
    </source>
</evidence>
<dbReference type="PROSITE" id="PS50894">
    <property type="entry name" value="HPT"/>
    <property type="match status" value="1"/>
</dbReference>
<dbReference type="InterPro" id="IPR003661">
    <property type="entry name" value="HisK_dim/P_dom"/>
</dbReference>
<evidence type="ECO:0000256" key="10">
    <source>
        <dbReference type="ARBA" id="ARBA00022840"/>
    </source>
</evidence>
<dbReference type="Pfam" id="PF13426">
    <property type="entry name" value="PAS_9"/>
    <property type="match status" value="1"/>
</dbReference>
<dbReference type="SUPFAM" id="SSF47384">
    <property type="entry name" value="Homodimeric domain of signal transducing histidine kinase"/>
    <property type="match status" value="1"/>
</dbReference>
<dbReference type="GO" id="GO:0000155">
    <property type="term" value="F:phosphorelay sensor kinase activity"/>
    <property type="evidence" value="ECO:0007669"/>
    <property type="project" value="InterPro"/>
</dbReference>
<dbReference type="Proteomes" id="UP000503820">
    <property type="component" value="Unassembled WGS sequence"/>
</dbReference>
<dbReference type="PANTHER" id="PTHR45339">
    <property type="entry name" value="HYBRID SIGNAL TRANSDUCTION HISTIDINE KINASE J"/>
    <property type="match status" value="1"/>
</dbReference>
<dbReference type="PROSITE" id="PS50112">
    <property type="entry name" value="PAS"/>
    <property type="match status" value="1"/>
</dbReference>
<dbReference type="SMART" id="SM00388">
    <property type="entry name" value="HisKA"/>
    <property type="match status" value="1"/>
</dbReference>
<keyword evidence="4" id="KW-1003">Cell membrane</keyword>
<dbReference type="InterPro" id="IPR003594">
    <property type="entry name" value="HATPase_dom"/>
</dbReference>
<dbReference type="FunFam" id="3.30.565.10:FF:000010">
    <property type="entry name" value="Sensor histidine kinase RcsC"/>
    <property type="match status" value="1"/>
</dbReference>
<dbReference type="Gene3D" id="3.40.190.10">
    <property type="entry name" value="Periplasmic binding protein-like II"/>
    <property type="match status" value="6"/>
</dbReference>
<dbReference type="InterPro" id="IPR005467">
    <property type="entry name" value="His_kinase_dom"/>
</dbReference>
<dbReference type="SMART" id="SM00091">
    <property type="entry name" value="PAS"/>
    <property type="match status" value="1"/>
</dbReference>
<dbReference type="InterPro" id="IPR035965">
    <property type="entry name" value="PAS-like_dom_sf"/>
</dbReference>
<evidence type="ECO:0000256" key="15">
    <source>
        <dbReference type="ARBA" id="ARBA00068150"/>
    </source>
</evidence>
<evidence type="ECO:0000313" key="26">
    <source>
        <dbReference type="Proteomes" id="UP000503820"/>
    </source>
</evidence>
<evidence type="ECO:0000256" key="20">
    <source>
        <dbReference type="SAM" id="Phobius"/>
    </source>
</evidence>
<keyword evidence="8" id="KW-0547">Nucleotide-binding</keyword>
<dbReference type="RefSeq" id="WP_174411055.1">
    <property type="nucleotide sequence ID" value="NZ_BLVP01000036.1"/>
</dbReference>
<feature type="coiled-coil region" evidence="18">
    <location>
        <begin position="947"/>
        <end position="974"/>
    </location>
</feature>
<dbReference type="InterPro" id="IPR036890">
    <property type="entry name" value="HATPase_C_sf"/>
</dbReference>
<dbReference type="SUPFAM" id="SSF55874">
    <property type="entry name" value="ATPase domain of HSP90 chaperone/DNA topoisomerase II/histidine kinase"/>
    <property type="match status" value="1"/>
</dbReference>
<dbReference type="InterPro" id="IPR008207">
    <property type="entry name" value="Sig_transdc_His_kin_Hpt_dom"/>
</dbReference>
<dbReference type="SMART" id="SM00448">
    <property type="entry name" value="REC"/>
    <property type="match status" value="2"/>
</dbReference>
<keyword evidence="5 17" id="KW-0597">Phosphoprotein</keyword>
<dbReference type="Gene3D" id="3.40.50.2300">
    <property type="match status" value="2"/>
</dbReference>
<protein>
    <recommendedName>
        <fullName evidence="15">Sensory/regulatory protein RpfC</fullName>
        <ecNumber evidence="3">2.7.13.3</ecNumber>
    </recommendedName>
</protein>
<feature type="domain" description="HPt" evidence="24">
    <location>
        <begin position="1527"/>
        <end position="1624"/>
    </location>
</feature>
<sequence>MEKYPKRPSASGPRFAPCLGMVPCLLWAYLITLFVLPGIGLAQRQESPVSINGPQIAARPVSGLQLTPEEAKWLDEHPRISVGVMDSWPPMDYEDATGSPAGIGAQFVHALNLRLGGRLRLHSAPWDEIYRAVSEQRLDALMGITPSAEREEYFHFTSPYVTVPHVIVARKESPFADGIADLEGKRVAVERGFIISRILAGNFPGMDVVEYPATKEAMRGVVTGEADAYIGNRAVALYLMEEEEFAPLRIQGRITEASSVNAIGVRKDQPILRGILQKALDSMSMDERHTILGKWLLPGQIGGGPRLPLSAKEKAWLSAHPRMSVAVMDAWPPLNAKNSHGTPEGIGVDFLNLVGARLGVDIDLVAAPFESNLEAVKERQTDALMDVTPRPDRELYLHFSKPYIIVPHVIVARAGEDYYENEDHLRGKRVALEKGFGNNKRFREEYPDVTVLDYPDTISCLQAVSKGDADAYAGNRAVVMYLIAKDLLTNLQIQGNLRAPGSVLTMGVRKDWPELVPLLNKALDSITPAETQAILRRWTGDQWTGQELVLSDEEKAWLKANPQLRLAAVTDWPPFEFRDSSGAFAGISSEYVRLFNEKLGITLNPQFGMSWAQILEASARGEVDVVPTIMRTEARERHFLFTRPYIRSPLVVITRDDAPYVEGLGSLAGKTVAVTRGYVTQEFLERDHPALDLLLVETTEDALLAVSKGRADAMVENVAVMNYLSQRLGVSNLKVAAPTPYFMDLSFGVRKDLPELAQILNKVLAAIPERDRAVYHERWVNLRVEQRTDWGMVFGIAGGIFLLAAGIVSVFVLSNRRLREAQQRIAESEEKVRAMSAAMHDGLMMCDAPGNVLFWNHAAEAMFGYTSSEAEGLNIHALFVQNIGQEEKNRAFSELPREDGGLLLAGLREETALRRDGSTFPVETAVASFRMGGRWYTVSSVRDITQRKVQERELEKARDAAEEATRAKSDFLANMSHEIRTPMNAIIGMSHLALQTELTPKQRDYISKVDLSAKTLLRLINDILDFSKIEAGRMDIEHTEFYLDDVLSNLAHLTGASAQDKGLELLFRISPDVPERLEGDPLRLGQVLINLVGNAVKFTKQGDVVVTAAVEEQQGGSILLRFEVADTGIGLTPEQQSRLFSSFTQADASTTRKFGGTGLGLAICKRLVNLMGGDIEVHSEYGRGTTFRFTVRCGLRAGQERRFAVREDFRNTSVLVVDDSTTSQEVLRSILEDFSFKVDVASTGAEALDMLERAEKPYRLILMDWKMPGMDGLETSRRIKEHRNLAQIPTIIMVTAYGREEIMQQANAIGLDGFLIKPVGPSLLFNTIMDVFGENVEQTTGPARNEGMLEEARSSIGGARVLLAEDNEINQQLAAEILEQAWMQVAVARTGKEAVEMAGQGEYDVILMDIQMPEMDGLEATRVLRRDERFSGVPIIAMTAHAMTGDREKSLASGMNDHITKPIDPDVLYATLIRWIRPSRPSSASSVPGPRTFRPVTPRHGKEEGPALPQSIPGIDMRSGLMHVGGNRALYRKLLIKLRDEYGQAAAQMREYLASGNQGDAERLAHTVKGVAGNLGAEALQEAAKQLETAIKDAAADALPGQNESLMEAFERELAAVHSALAAALPEAPQEDSPAQGPVSDNESLRQALQGLLPHLKTRRPRPVSEAFTVFDALVWPPNLRDDIGRLAEQIGKYRFKEAETLARNMLSELEGEQDERA</sequence>
<evidence type="ECO:0000259" key="21">
    <source>
        <dbReference type="PROSITE" id="PS50109"/>
    </source>
</evidence>
<proteinExistence type="predicted"/>
<dbReference type="Pfam" id="PF00497">
    <property type="entry name" value="SBP_bac_3"/>
    <property type="match status" value="3"/>
</dbReference>
<feature type="modified residue" description="4-aspartylphosphate" evidence="17">
    <location>
        <position position="1264"/>
    </location>
</feature>
<dbReference type="CDD" id="cd01007">
    <property type="entry name" value="PBP2_BvgS_HisK_like"/>
    <property type="match status" value="3"/>
</dbReference>
<keyword evidence="11 20" id="KW-1133">Transmembrane helix</keyword>
<reference evidence="25 26" key="1">
    <citation type="submission" date="2020-05" db="EMBL/GenBank/DDBJ databases">
        <title>Draft genome sequence of Desulfovibrio psychrotolerans JS1T.</title>
        <authorList>
            <person name="Ueno A."/>
            <person name="Tamazawa S."/>
            <person name="Tamamura S."/>
            <person name="Murakami T."/>
            <person name="Kiyama T."/>
            <person name="Inomata H."/>
            <person name="Amano Y."/>
            <person name="Miyakawa K."/>
            <person name="Tamaki H."/>
            <person name="Naganuma T."/>
            <person name="Kaneko K."/>
        </authorList>
    </citation>
    <scope>NUCLEOTIDE SEQUENCE [LARGE SCALE GENOMIC DNA]</scope>
    <source>
        <strain evidence="25 26">JS1</strain>
    </source>
</reference>
<evidence type="ECO:0000256" key="11">
    <source>
        <dbReference type="ARBA" id="ARBA00022989"/>
    </source>
</evidence>
<evidence type="ECO:0000259" key="22">
    <source>
        <dbReference type="PROSITE" id="PS50110"/>
    </source>
</evidence>
<evidence type="ECO:0000256" key="19">
    <source>
        <dbReference type="SAM" id="MobiDB-lite"/>
    </source>
</evidence>
<dbReference type="FunFam" id="1.10.287.130:FF:000002">
    <property type="entry name" value="Two-component osmosensing histidine kinase"/>
    <property type="match status" value="1"/>
</dbReference>
<keyword evidence="12" id="KW-0902">Two-component regulatory system</keyword>
<dbReference type="InterPro" id="IPR000014">
    <property type="entry name" value="PAS"/>
</dbReference>
<dbReference type="SUPFAM" id="SSF52172">
    <property type="entry name" value="CheY-like"/>
    <property type="match status" value="2"/>
</dbReference>
<dbReference type="CDD" id="cd00082">
    <property type="entry name" value="HisKA"/>
    <property type="match status" value="1"/>
</dbReference>
<dbReference type="InterPro" id="IPR001789">
    <property type="entry name" value="Sig_transdc_resp-reg_receiver"/>
</dbReference>
<dbReference type="InterPro" id="IPR036097">
    <property type="entry name" value="HisK_dim/P_sf"/>
</dbReference>
<dbReference type="PANTHER" id="PTHR45339:SF1">
    <property type="entry name" value="HYBRID SIGNAL TRANSDUCTION HISTIDINE KINASE J"/>
    <property type="match status" value="1"/>
</dbReference>
<keyword evidence="26" id="KW-1185">Reference proteome</keyword>
<evidence type="ECO:0000256" key="17">
    <source>
        <dbReference type="PROSITE-ProRule" id="PRU00169"/>
    </source>
</evidence>
<keyword evidence="13 20" id="KW-0472">Membrane</keyword>
<dbReference type="SUPFAM" id="SSF55785">
    <property type="entry name" value="PYP-like sensor domain (PAS domain)"/>
    <property type="match status" value="1"/>
</dbReference>
<feature type="domain" description="Histidine kinase" evidence="21">
    <location>
        <begin position="974"/>
        <end position="1195"/>
    </location>
</feature>
<dbReference type="SMART" id="SM00073">
    <property type="entry name" value="HPT"/>
    <property type="match status" value="1"/>
</dbReference>
<dbReference type="Gene3D" id="1.20.120.160">
    <property type="entry name" value="HPT domain"/>
    <property type="match status" value="1"/>
</dbReference>
<feature type="region of interest" description="Disordered" evidence="19">
    <location>
        <begin position="1480"/>
        <end position="1514"/>
    </location>
</feature>
<dbReference type="GO" id="GO:0005886">
    <property type="term" value="C:plasma membrane"/>
    <property type="evidence" value="ECO:0007669"/>
    <property type="project" value="UniProtKB-SubCell"/>
</dbReference>
<dbReference type="Pfam" id="PF01627">
    <property type="entry name" value="Hpt"/>
    <property type="match status" value="1"/>
</dbReference>
<keyword evidence="7 20" id="KW-0812">Transmembrane</keyword>
<dbReference type="NCBIfam" id="TIGR00229">
    <property type="entry name" value="sensory_box"/>
    <property type="match status" value="1"/>
</dbReference>
<evidence type="ECO:0000256" key="6">
    <source>
        <dbReference type="ARBA" id="ARBA00022679"/>
    </source>
</evidence>
<dbReference type="InterPro" id="IPR004358">
    <property type="entry name" value="Sig_transdc_His_kin-like_C"/>
</dbReference>
<evidence type="ECO:0000256" key="1">
    <source>
        <dbReference type="ARBA" id="ARBA00000085"/>
    </source>
</evidence>
<dbReference type="InterPro" id="IPR036641">
    <property type="entry name" value="HPT_dom_sf"/>
</dbReference>
<organism evidence="25 26">
    <name type="scientific">Desulfovibrio psychrotolerans</name>
    <dbReference type="NCBI Taxonomy" id="415242"/>
    <lineage>
        <taxon>Bacteria</taxon>
        <taxon>Pseudomonadati</taxon>
        <taxon>Thermodesulfobacteriota</taxon>
        <taxon>Desulfovibrionia</taxon>
        <taxon>Desulfovibrionales</taxon>
        <taxon>Desulfovibrionaceae</taxon>
        <taxon>Desulfovibrio</taxon>
    </lineage>
</organism>
<dbReference type="InterPro" id="IPR011006">
    <property type="entry name" value="CheY-like_superfamily"/>
</dbReference>
<dbReference type="InterPro" id="IPR001638">
    <property type="entry name" value="Solute-binding_3/MltF_N"/>
</dbReference>
<feature type="modified residue" description="4-aspartylphosphate" evidence="17">
    <location>
        <position position="1409"/>
    </location>
</feature>
<evidence type="ECO:0000256" key="9">
    <source>
        <dbReference type="ARBA" id="ARBA00022777"/>
    </source>
</evidence>
<comment type="subunit">
    <text evidence="14">At low DSF concentrations, interacts with RpfF.</text>
</comment>
<comment type="caution">
    <text evidence="25">The sequence shown here is derived from an EMBL/GenBank/DDBJ whole genome shotgun (WGS) entry which is preliminary data.</text>
</comment>
<dbReference type="CDD" id="cd00088">
    <property type="entry name" value="HPT"/>
    <property type="match status" value="1"/>
</dbReference>
<dbReference type="Pfam" id="PF02518">
    <property type="entry name" value="HATPase_c"/>
    <property type="match status" value="1"/>
</dbReference>
<evidence type="ECO:0000259" key="23">
    <source>
        <dbReference type="PROSITE" id="PS50112"/>
    </source>
</evidence>
<keyword evidence="6" id="KW-0808">Transferase</keyword>
<feature type="compositionally biased region" description="Low complexity" evidence="19">
    <location>
        <begin position="1480"/>
        <end position="1491"/>
    </location>
</feature>
<dbReference type="CDD" id="cd17546">
    <property type="entry name" value="REC_hyHK_CKI1_RcsC-like"/>
    <property type="match status" value="2"/>
</dbReference>
<evidence type="ECO:0000256" key="13">
    <source>
        <dbReference type="ARBA" id="ARBA00023136"/>
    </source>
</evidence>